<comment type="caution">
    <text evidence="7">The sequence shown here is derived from an EMBL/GenBank/DDBJ whole genome shotgun (WGS) entry which is preliminary data.</text>
</comment>
<evidence type="ECO:0000256" key="4">
    <source>
        <dbReference type="ARBA" id="ARBA00022801"/>
    </source>
</evidence>
<evidence type="ECO:0000256" key="1">
    <source>
        <dbReference type="ARBA" id="ARBA00001946"/>
    </source>
</evidence>
<dbReference type="SUPFAM" id="SSF56655">
    <property type="entry name" value="Carbohydrate phosphatase"/>
    <property type="match status" value="1"/>
</dbReference>
<evidence type="ECO:0000256" key="3">
    <source>
        <dbReference type="ARBA" id="ARBA00022723"/>
    </source>
</evidence>
<name>A0A1S8CEJ3_9GAMM</name>
<dbReference type="InterPro" id="IPR051090">
    <property type="entry name" value="Inositol_monoP_superfamily"/>
</dbReference>
<evidence type="ECO:0000256" key="5">
    <source>
        <dbReference type="ARBA" id="ARBA00022842"/>
    </source>
</evidence>
<comment type="similarity">
    <text evidence="2">Belongs to the inositol monophosphatase superfamily.</text>
</comment>
<dbReference type="GO" id="GO:0016791">
    <property type="term" value="F:phosphatase activity"/>
    <property type="evidence" value="ECO:0007669"/>
    <property type="project" value="UniProtKB-ARBA"/>
</dbReference>
<feature type="binding site" evidence="6">
    <location>
        <position position="87"/>
    </location>
    <ligand>
        <name>Mg(2+)</name>
        <dbReference type="ChEBI" id="CHEBI:18420"/>
        <label>1</label>
        <note>catalytic</note>
    </ligand>
</feature>
<dbReference type="Proteomes" id="UP000216021">
    <property type="component" value="Unassembled WGS sequence"/>
</dbReference>
<gene>
    <name evidence="7" type="ORF">BMI79_20655</name>
</gene>
<dbReference type="RefSeq" id="WP_076944153.1">
    <property type="nucleotide sequence ID" value="NZ_MOXD01000016.1"/>
</dbReference>
<dbReference type="PRINTS" id="PR00377">
    <property type="entry name" value="IMPHPHTASES"/>
</dbReference>
<evidence type="ECO:0000256" key="6">
    <source>
        <dbReference type="PIRSR" id="PIRSR600760-2"/>
    </source>
</evidence>
<feature type="binding site" evidence="6">
    <location>
        <position position="89"/>
    </location>
    <ligand>
        <name>Mg(2+)</name>
        <dbReference type="ChEBI" id="CHEBI:18420"/>
        <label>1</label>
        <note>catalytic</note>
    </ligand>
</feature>
<dbReference type="GO" id="GO:0046872">
    <property type="term" value="F:metal ion binding"/>
    <property type="evidence" value="ECO:0007669"/>
    <property type="project" value="UniProtKB-KW"/>
</dbReference>
<dbReference type="AlphaFoldDB" id="A0A1S8CEJ3"/>
<keyword evidence="5 6" id="KW-0460">Magnesium</keyword>
<sequence>MELKYFTQVAESIADRTRQLLKQERQRYLYGGREFATKDDLSPVTLIDQQTEQLIREQLNQAFPTHGILGEEFGAEAQNEEWVWVIDPIDGTKQFIAGVPVYGTLLALCHHGRPVVGIIDIPALDERWVGVAGQPSTLNGRVITTRPCKHLADALMSTSNTEFVLPEHRAGYNHLLKASKWRIYGAACYSYGCLASGRIDLSVDSGGMREVDYCAMVPIIEGAGGKITDWYGEPLTLYSKSTVVAAGDPQLHAQVLAALTHHSSSQPNSLA</sequence>
<proteinExistence type="inferred from homology"/>
<dbReference type="Gene3D" id="3.40.190.80">
    <property type="match status" value="1"/>
</dbReference>
<keyword evidence="4" id="KW-0378">Hydrolase</keyword>
<dbReference type="EMBL" id="MOXD01000016">
    <property type="protein sequence ID" value="OMQ19982.1"/>
    <property type="molecule type" value="Genomic_DNA"/>
</dbReference>
<organism evidence="7 8">
    <name type="scientific">Serratia oryzae</name>
    <dbReference type="NCBI Taxonomy" id="2034155"/>
    <lineage>
        <taxon>Bacteria</taxon>
        <taxon>Pseudomonadati</taxon>
        <taxon>Pseudomonadota</taxon>
        <taxon>Gammaproteobacteria</taxon>
        <taxon>Enterobacterales</taxon>
        <taxon>Yersiniaceae</taxon>
        <taxon>Serratia</taxon>
    </lineage>
</organism>
<feature type="binding site" evidence="6">
    <location>
        <position position="71"/>
    </location>
    <ligand>
        <name>Mg(2+)</name>
        <dbReference type="ChEBI" id="CHEBI:18420"/>
        <label>1</label>
        <note>catalytic</note>
    </ligand>
</feature>
<reference evidence="7 8" key="1">
    <citation type="submission" date="2016-11" db="EMBL/GenBank/DDBJ databases">
        <title>Rahnella oryzae sp. nov., isolated from rice root.</title>
        <authorList>
            <person name="Zhang X.-X."/>
            <person name="Zhang J."/>
        </authorList>
    </citation>
    <scope>NUCLEOTIDE SEQUENCE [LARGE SCALE GENOMIC DNA]</scope>
    <source>
        <strain evidence="7 8">J11-6</strain>
    </source>
</reference>
<comment type="cofactor">
    <cofactor evidence="1 6">
        <name>Mg(2+)</name>
        <dbReference type="ChEBI" id="CHEBI:18420"/>
    </cofactor>
</comment>
<dbReference type="OrthoDB" id="9785695at2"/>
<feature type="binding site" evidence="6">
    <location>
        <position position="212"/>
    </location>
    <ligand>
        <name>Mg(2+)</name>
        <dbReference type="ChEBI" id="CHEBI:18420"/>
        <label>1</label>
        <note>catalytic</note>
    </ligand>
</feature>
<protein>
    <submittedName>
        <fullName evidence="7">Phosphatase</fullName>
    </submittedName>
</protein>
<evidence type="ECO:0000313" key="8">
    <source>
        <dbReference type="Proteomes" id="UP000216021"/>
    </source>
</evidence>
<evidence type="ECO:0000313" key="7">
    <source>
        <dbReference type="EMBL" id="OMQ19982.1"/>
    </source>
</evidence>
<dbReference type="CDD" id="cd01641">
    <property type="entry name" value="Bacterial_IMPase_like_1"/>
    <property type="match status" value="1"/>
</dbReference>
<accession>A0A1S8CEJ3</accession>
<evidence type="ECO:0000256" key="2">
    <source>
        <dbReference type="ARBA" id="ARBA00009759"/>
    </source>
</evidence>
<dbReference type="Gene3D" id="3.30.540.10">
    <property type="entry name" value="Fructose-1,6-Bisphosphatase, subunit A, domain 1"/>
    <property type="match status" value="1"/>
</dbReference>
<dbReference type="PANTHER" id="PTHR43200:SF6">
    <property type="entry name" value="3'(2'),5'-BISPHOSPHATE NUCLEOTIDASE"/>
    <property type="match status" value="1"/>
</dbReference>
<dbReference type="Pfam" id="PF00459">
    <property type="entry name" value="Inositol_P"/>
    <property type="match status" value="1"/>
</dbReference>
<dbReference type="GO" id="GO:0000105">
    <property type="term" value="P:L-histidine biosynthetic process"/>
    <property type="evidence" value="ECO:0007669"/>
    <property type="project" value="TreeGrafter"/>
</dbReference>
<dbReference type="PANTHER" id="PTHR43200">
    <property type="entry name" value="PHOSPHATASE"/>
    <property type="match status" value="1"/>
</dbReference>
<feature type="binding site" evidence="6">
    <location>
        <position position="90"/>
    </location>
    <ligand>
        <name>Mg(2+)</name>
        <dbReference type="ChEBI" id="CHEBI:18420"/>
        <label>2</label>
    </ligand>
</feature>
<keyword evidence="8" id="KW-1185">Reference proteome</keyword>
<dbReference type="STRING" id="2034155.BMI79_20655"/>
<keyword evidence="3 6" id="KW-0479">Metal-binding</keyword>
<dbReference type="InterPro" id="IPR000760">
    <property type="entry name" value="Inositol_monophosphatase-like"/>
</dbReference>